<evidence type="ECO:0000313" key="3">
    <source>
        <dbReference type="EMBL" id="RIX73795.1"/>
    </source>
</evidence>
<dbReference type="EMBL" id="QXMN01000059">
    <property type="protein sequence ID" value="RIX73795.1"/>
    <property type="molecule type" value="Genomic_DNA"/>
</dbReference>
<reference evidence="3 4" key="1">
    <citation type="submission" date="2018-09" db="EMBL/GenBank/DDBJ databases">
        <title>Acidovorax cavernicola nov. sp. isolated from Gruta de las Maravillas (Aracena, Spain).</title>
        <authorList>
            <person name="Jurado V."/>
            <person name="Gutierrez-Patricio S."/>
            <person name="Gonzalez-Pimentel J.L."/>
            <person name="Miller A.Z."/>
            <person name="Laiz L."/>
            <person name="Saiz-Jimenez C."/>
        </authorList>
    </citation>
    <scope>NUCLEOTIDE SEQUENCE [LARGE SCALE GENOMIC DNA]</scope>
    <source>
        <strain evidence="3 4">1011MAR4D40.2</strain>
    </source>
</reference>
<evidence type="ECO:0000256" key="2">
    <source>
        <dbReference type="HAMAP-Rule" id="MF_00048"/>
    </source>
</evidence>
<dbReference type="PANTHER" id="PTHR34039:SF1">
    <property type="entry name" value="UPF0102 PROTEIN YRAN"/>
    <property type="match status" value="1"/>
</dbReference>
<dbReference type="Pfam" id="PF02021">
    <property type="entry name" value="UPF0102"/>
    <property type="match status" value="1"/>
</dbReference>
<dbReference type="PANTHER" id="PTHR34039">
    <property type="entry name" value="UPF0102 PROTEIN YRAN"/>
    <property type="match status" value="1"/>
</dbReference>
<sequence>MKTTTTKRRGDAAEDAALDHLQQAGLALIARNYRTPGRGGGEIDLVMRDPRGGGTLVFVEVRQRGTGTHGGAGGSITGAKQRRIVFAAQHYLSQLRTTPPCRFDVVLIEEKITWLQAAFDAA</sequence>
<dbReference type="InterPro" id="IPR003509">
    <property type="entry name" value="UPF0102_YraN-like"/>
</dbReference>
<dbReference type="NCBIfam" id="NF009150">
    <property type="entry name" value="PRK12497.1-3"/>
    <property type="match status" value="1"/>
</dbReference>
<dbReference type="SUPFAM" id="SSF52980">
    <property type="entry name" value="Restriction endonuclease-like"/>
    <property type="match status" value="1"/>
</dbReference>
<keyword evidence="4" id="KW-1185">Reference proteome</keyword>
<proteinExistence type="inferred from homology"/>
<comment type="caution">
    <text evidence="3">The sequence shown here is derived from an EMBL/GenBank/DDBJ whole genome shotgun (WGS) entry which is preliminary data.</text>
</comment>
<comment type="similarity">
    <text evidence="1 2">Belongs to the UPF0102 family.</text>
</comment>
<dbReference type="Proteomes" id="UP000265619">
    <property type="component" value="Unassembled WGS sequence"/>
</dbReference>
<evidence type="ECO:0000313" key="4">
    <source>
        <dbReference type="Proteomes" id="UP000265619"/>
    </source>
</evidence>
<name>A0A9X8GSP6_9BURK</name>
<accession>A0A9X8GSP6</accession>
<dbReference type="InterPro" id="IPR011335">
    <property type="entry name" value="Restrct_endonuc-II-like"/>
</dbReference>
<dbReference type="HAMAP" id="MF_00048">
    <property type="entry name" value="UPF0102"/>
    <property type="match status" value="1"/>
</dbReference>
<evidence type="ECO:0000256" key="1">
    <source>
        <dbReference type="ARBA" id="ARBA00006738"/>
    </source>
</evidence>
<dbReference type="AlphaFoldDB" id="A0A9X8GSP6"/>
<dbReference type="NCBIfam" id="TIGR00252">
    <property type="entry name" value="YraN family protein"/>
    <property type="match status" value="1"/>
</dbReference>
<organism evidence="3 4">
    <name type="scientific">Acidovorax cavernicola</name>
    <dbReference type="NCBI Taxonomy" id="1675792"/>
    <lineage>
        <taxon>Bacteria</taxon>
        <taxon>Pseudomonadati</taxon>
        <taxon>Pseudomonadota</taxon>
        <taxon>Betaproteobacteria</taxon>
        <taxon>Burkholderiales</taxon>
        <taxon>Comamonadaceae</taxon>
        <taxon>Acidovorax</taxon>
    </lineage>
</organism>
<dbReference type="Gene3D" id="3.40.1350.10">
    <property type="match status" value="1"/>
</dbReference>
<gene>
    <name evidence="3" type="ORF">D3H34_28595</name>
</gene>
<dbReference type="OrthoDB" id="9794876at2"/>
<dbReference type="InterPro" id="IPR011856">
    <property type="entry name" value="tRNA_endonuc-like_dom_sf"/>
</dbReference>
<protein>
    <recommendedName>
        <fullName evidence="2">UPF0102 protein D3H34_28595</fullName>
    </recommendedName>
</protein>
<dbReference type="RefSeq" id="WP_119557938.1">
    <property type="nucleotide sequence ID" value="NZ_QXMN01000059.1"/>
</dbReference>
<dbReference type="GO" id="GO:0003676">
    <property type="term" value="F:nucleic acid binding"/>
    <property type="evidence" value="ECO:0007669"/>
    <property type="project" value="InterPro"/>
</dbReference>